<dbReference type="SUPFAM" id="SSF57184">
    <property type="entry name" value="Growth factor receptor domain"/>
    <property type="match status" value="5"/>
</dbReference>
<dbReference type="SMART" id="SM01411">
    <property type="entry name" value="Ephrin_rec_like"/>
    <property type="match status" value="12"/>
</dbReference>
<accession>A0A812LY14</accession>
<dbReference type="Gene3D" id="2.10.50.10">
    <property type="entry name" value="Tumor Necrosis Factor Receptor, subunit A, domain 2"/>
    <property type="match status" value="9"/>
</dbReference>
<feature type="compositionally biased region" description="Low complexity" evidence="1">
    <location>
        <begin position="1752"/>
        <end position="1791"/>
    </location>
</feature>
<comment type="caution">
    <text evidence="3">The sequence shown here is derived from an EMBL/GenBank/DDBJ whole genome shotgun (WGS) entry which is preliminary data.</text>
</comment>
<dbReference type="Pfam" id="PF07699">
    <property type="entry name" value="Ephrin_rec_like"/>
    <property type="match status" value="4"/>
</dbReference>
<reference evidence="3" key="1">
    <citation type="submission" date="2021-02" db="EMBL/GenBank/DDBJ databases">
        <authorList>
            <person name="Dougan E. K."/>
            <person name="Rhodes N."/>
            <person name="Thang M."/>
            <person name="Chan C."/>
        </authorList>
    </citation>
    <scope>NUCLEOTIDE SEQUENCE</scope>
</reference>
<evidence type="ECO:0000256" key="1">
    <source>
        <dbReference type="SAM" id="MobiDB-lite"/>
    </source>
</evidence>
<name>A0A812LY14_9DINO</name>
<feature type="domain" description="Tyrosine-protein kinase ephrin type A/B receptor-like" evidence="2">
    <location>
        <begin position="975"/>
        <end position="1018"/>
    </location>
</feature>
<dbReference type="OrthoDB" id="439917at2759"/>
<organism evidence="3 4">
    <name type="scientific">Symbiodinium necroappetens</name>
    <dbReference type="NCBI Taxonomy" id="1628268"/>
    <lineage>
        <taxon>Eukaryota</taxon>
        <taxon>Sar</taxon>
        <taxon>Alveolata</taxon>
        <taxon>Dinophyceae</taxon>
        <taxon>Suessiales</taxon>
        <taxon>Symbiodiniaceae</taxon>
        <taxon>Symbiodinium</taxon>
    </lineage>
</organism>
<evidence type="ECO:0000259" key="2">
    <source>
        <dbReference type="Pfam" id="PF07699"/>
    </source>
</evidence>
<protein>
    <submittedName>
        <fullName evidence="3">SVEP1 protein</fullName>
    </submittedName>
</protein>
<dbReference type="PANTHER" id="PTHR46104:SF1">
    <property type="entry name" value="GENE 9195-RELATED"/>
    <property type="match status" value="1"/>
</dbReference>
<dbReference type="Proteomes" id="UP000601435">
    <property type="component" value="Unassembled WGS sequence"/>
</dbReference>
<evidence type="ECO:0000313" key="3">
    <source>
        <dbReference type="EMBL" id="CAE7254477.1"/>
    </source>
</evidence>
<sequence>MGEGIPAVTGIGCREGDGCVICDYGTFWDNGVCNVCPAGRYADTQGQVDCHDCPEGTFLADDGQLWRTYFLAGKSVLTLCEKCQAGYYSDEGFFCYQCWTGTAENCAKPALRADFLQRRCLLKAARAVSIALEAGQMSCYDCYWGLYAPAAGPAKPVRLGGTSVVLVQMNRQHVPRAQGPGLLDTSVHAVNVKVDSCEPDPTDLESLLADLSQFFDQLGGGYSYGYGTTGGYGGFGGYGGAPGGFGGYGSGGFGGGFPGGSPGGFYGGYGPGFRRLESGNVVDGFGSSRVWIASNFSVAWPDKITAEPGNYKLCWCGGVGYQGYNMPTYLRCIRDVMYDFEVGSMAVAGPFQGQSFSCVRGRVCNAGRLRGVGLTQEDTLNLRAGCTVDGARRFTGVPFQISAVPSDVPGEVDLDFGLNYTVYDAPGAYTLCWCSSKGTPCSTMDLRVDSDSDVYLETQAATLSLDGPNPGAEVECFLGQTCWLHLDLQGQNLQDGDRLTALPKCGDDDSFITGFPSPGYADASEGGLVFIFTGGSLSTEPGIYQMCWCRPEAASGLACNKASDFTTTIGLFLATGPYSGQTAECELGSECIVPAFRGVSLSTKDPVVPMTACEKLTPAANFPPPLSPIYASQQGGAFVINLGELHIGNDAVPEIVELCWCSMRLQTGDDSVEPCTQNWHFGTAGITLYLVCPPGYYELVGASKTCQLCPPGYYCPGGWGKSKISCPAGSTSAAKAESVDDCQCRRGYFLAEAVGACMACFAGTFKNSVDRLRECTGSCPPQTTSATGAISMLECFCEHQAVDIDSRQGVFQCTSLDSLSDVSSNGSALFASSQVPVYSFSGSLAVVDASTQALLDEISEKITERLETGSRASFTLEVGSVLDWRLDFEILSSDAELAAELQAKLDPSPFAAWVYTDMSTTALASANITQLTDISQSVLQCPDGLGFEPGTHATSLDDCKCPHGMQPSDGSTGILAGCTSCPQGYFKTSVGDTICEACPAGDVPLTTLQQGAVSPTACTCSAGYHVDPKPPGRCIPCGDGHFCFGGSHRQACSESRTTDSSTAGAEDECLCSDGTYLNETTEQCDPCVAGRFKGDIGNAPCADCDAGKYSEQGSSECDDCSPGRFSSQGDATCEACPAGRYSQTDAATSLDSCLFCSIGTWSNDTGADADATCRKCPDGTTTEQSGSTNLTACVRPYRGQDRDCVSGRVCSVDDLEGYGIRAGHRMGIASTDCKAAKVSVEGIESDGISKVSDTGRGYGWGDEPLDFTPAGGFYNMCWCANMQGLVCTDLNANYLTQAGRLLVAGPSENLFRCVRGRDCVGLSPFSGFELALTDLVSVRRDSCGTTAVTEISNSNSEGLGSLSNLQRAGAVTTLTLGFGTSDSQSSYYLSIDASLAGYLLCWCASERGATDACTSPEDFNVYAGRLSVVGPRTNQESGCSVGQPCSVSGIEGAFLEAGDRLMVLSDCGRGISLPGFPGGGIMETSNSRDFAFIGNGSDVLLSTPGIFRLCFCRPDVLGGQACETPSSFQAKVGLMTASGPFEQVATCYTGSNCTLLLSGIGLLAGDQVLIAYGDCGQTPGMGVRGFPKLESSVVVIDGSSGLEAGLGELPQGAMAGTYSICWCPATGECGDSSVFRAEGGILRVDCPPGSYAIGPVGGRVCERCTRGYYCGGGRPELATRVPCASGETTLDLGSVSIAACVCDRGYGLEPAGCAACSEGSYKSVAGNEEPCLPCPAGFTTFGTGSRSESFCAIPTTDPATDPADPNPGDSSPNQSNESNASNASNASESPNRTVTPGPSPPEMVFKNESAVPAVSFTMTMSRQASDGDDETLKNQLKATFISTLSASTRVDPTAIVIEIVDEISSSNSSNSTARRLQATSTVKITIKQRTAEEASLTLQDMDVDLISKELEDAVDQHPTLGAAGIGLAIESVPEITETSVKCPARRSVPPGVPVLSEDDCECSPGYGYSAATMTCALCEQGGYKAAVGDVSCTRCPELMSTLTTGATSPDDCQCQVGLYADETGACVDCFLGSYCPGTGEAIPCPRNSTTTSVGRSIADCICMAGFYSVQDESLCQPCQRGKYKPNIGNGECPLTCPTSADSEPGSSGLGDCFCQPGFHAKTDATTGNLARCATCDYAGLICRGGFEGGNLTNSSSQSSRRVHAQPVAETGYYQTGATSAVACDVLVVEEVSACGGGEACAAERIGLPVSETCYGAAGTFDASGST</sequence>
<feature type="domain" description="Tyrosine-protein kinase ephrin type A/B receptor-like" evidence="2">
    <location>
        <begin position="1711"/>
        <end position="1751"/>
    </location>
</feature>
<dbReference type="InterPro" id="IPR011641">
    <property type="entry name" value="Tyr-kin_ephrin_A/B_rcpt-like"/>
</dbReference>
<feature type="region of interest" description="Disordered" evidence="1">
    <location>
        <begin position="1749"/>
        <end position="1805"/>
    </location>
</feature>
<evidence type="ECO:0000313" key="4">
    <source>
        <dbReference type="Proteomes" id="UP000601435"/>
    </source>
</evidence>
<keyword evidence="4" id="KW-1185">Reference proteome</keyword>
<feature type="domain" description="Tyrosine-protein kinase ephrin type A/B receptor-like" evidence="2">
    <location>
        <begin position="1965"/>
        <end position="2012"/>
    </location>
</feature>
<proteinExistence type="predicted"/>
<dbReference type="PANTHER" id="PTHR46104">
    <property type="entry name" value="GENE 9195-RELATED-RELATED"/>
    <property type="match status" value="1"/>
</dbReference>
<feature type="domain" description="Tyrosine-protein kinase ephrin type A/B receptor-like" evidence="2">
    <location>
        <begin position="1107"/>
        <end position="1153"/>
    </location>
</feature>
<dbReference type="EMBL" id="CAJNJA010010164">
    <property type="protein sequence ID" value="CAE7254477.1"/>
    <property type="molecule type" value="Genomic_DNA"/>
</dbReference>
<feature type="non-terminal residue" evidence="3">
    <location>
        <position position="1"/>
    </location>
</feature>
<dbReference type="InterPro" id="IPR009030">
    <property type="entry name" value="Growth_fac_rcpt_cys_sf"/>
</dbReference>
<gene>
    <name evidence="3" type="primary">SVEP1</name>
    <name evidence="3" type="ORF">SNEC2469_LOCUS5474</name>
</gene>